<keyword evidence="3 5" id="KW-1133">Transmembrane helix</keyword>
<accession>A0A1H7JQF2</accession>
<dbReference type="STRING" id="407022.SAMN05661044_01092"/>
<organism evidence="6 7">
    <name type="scientific">Olivibacter domesticus</name>
    <name type="common">Pseudosphingobacterium domesticum</name>
    <dbReference type="NCBI Taxonomy" id="407022"/>
    <lineage>
        <taxon>Bacteria</taxon>
        <taxon>Pseudomonadati</taxon>
        <taxon>Bacteroidota</taxon>
        <taxon>Sphingobacteriia</taxon>
        <taxon>Sphingobacteriales</taxon>
        <taxon>Sphingobacteriaceae</taxon>
        <taxon>Olivibacter</taxon>
    </lineage>
</organism>
<reference evidence="7" key="1">
    <citation type="submission" date="2016-10" db="EMBL/GenBank/DDBJ databases">
        <authorList>
            <person name="Varghese N."/>
            <person name="Submissions S."/>
        </authorList>
    </citation>
    <scope>NUCLEOTIDE SEQUENCE [LARGE SCALE GENOMIC DNA]</scope>
    <source>
        <strain evidence="7">DSM 18733</strain>
    </source>
</reference>
<sequence length="424" mass="48516">MKRNKRSEEIHAEDLQDIISKPPSWLLKWGISLVLSILLAIVTMSAFIQYPDIVRAGIKVNAINAPKAVVPRVSGTLSKLLVRERMKVQSGQVLAWMESSGKHDQVLDLLAKLVQLRNGLDSSFFLPDAPHNLDLGELQGPYQTFYNAYTNYQAAIKGGLYLQQRRYLIKEMDYEKQQQKRLREQEELYEKDYRLAQKEHQAYSILAEKKVISPMEMQKQESALLSKQQPLQQIGSNILASQANLTARSKELAELENKIRTEQTSFVQALNSIISEMEKWKQQYVLIAQQDGELAYSGIIQEKQYIEAGQPIFYINPKSTSYFGEMHVRQNNMGKVRSGQRVLISMNSYPYEEYGKIEGRILLITDVPYRDSTYLSRVQLFLKEENTGIKLKIGMTGDAEIITEDASLLKRLGRNITKAVMRGN</sequence>
<dbReference type="AlphaFoldDB" id="A0A1H7JQF2"/>
<dbReference type="InterPro" id="IPR050739">
    <property type="entry name" value="MFP"/>
</dbReference>
<proteinExistence type="predicted"/>
<keyword evidence="4 5" id="KW-0472">Membrane</keyword>
<dbReference type="Gene3D" id="2.40.30.170">
    <property type="match status" value="1"/>
</dbReference>
<dbReference type="EMBL" id="FOAF01000001">
    <property type="protein sequence ID" value="SEK76644.1"/>
    <property type="molecule type" value="Genomic_DNA"/>
</dbReference>
<evidence type="ECO:0000256" key="4">
    <source>
        <dbReference type="ARBA" id="ARBA00023136"/>
    </source>
</evidence>
<dbReference type="Gene3D" id="2.40.50.100">
    <property type="match status" value="1"/>
</dbReference>
<evidence type="ECO:0000256" key="3">
    <source>
        <dbReference type="ARBA" id="ARBA00022989"/>
    </source>
</evidence>
<keyword evidence="2 5" id="KW-0812">Transmembrane</keyword>
<dbReference type="PRINTS" id="PR01490">
    <property type="entry name" value="RTXTOXIND"/>
</dbReference>
<comment type="subcellular location">
    <subcellularLocation>
        <location evidence="1">Membrane</location>
        <topology evidence="1">Single-pass membrane protein</topology>
    </subcellularLocation>
</comment>
<evidence type="ECO:0000256" key="1">
    <source>
        <dbReference type="ARBA" id="ARBA00004167"/>
    </source>
</evidence>
<dbReference type="OrthoDB" id="7057889at2"/>
<name>A0A1H7JQF2_OLID1</name>
<dbReference type="PANTHER" id="PTHR30386">
    <property type="entry name" value="MEMBRANE FUSION SUBUNIT OF EMRAB-TOLC MULTIDRUG EFFLUX PUMP"/>
    <property type="match status" value="1"/>
</dbReference>
<evidence type="ECO:0000256" key="2">
    <source>
        <dbReference type="ARBA" id="ARBA00022692"/>
    </source>
</evidence>
<gene>
    <name evidence="6" type="ORF">SAMN05661044_01092</name>
</gene>
<evidence type="ECO:0000313" key="7">
    <source>
        <dbReference type="Proteomes" id="UP000199421"/>
    </source>
</evidence>
<dbReference type="Proteomes" id="UP000199421">
    <property type="component" value="Unassembled WGS sequence"/>
</dbReference>
<evidence type="ECO:0000256" key="5">
    <source>
        <dbReference type="SAM" id="Phobius"/>
    </source>
</evidence>
<protein>
    <submittedName>
        <fullName evidence="6">HlyD family secretion protein</fullName>
    </submittedName>
</protein>
<dbReference type="GO" id="GO:0016020">
    <property type="term" value="C:membrane"/>
    <property type="evidence" value="ECO:0007669"/>
    <property type="project" value="UniProtKB-SubCell"/>
</dbReference>
<keyword evidence="7" id="KW-1185">Reference proteome</keyword>
<dbReference type="RefSeq" id="WP_093319709.1">
    <property type="nucleotide sequence ID" value="NZ_FOAF01000001.1"/>
</dbReference>
<evidence type="ECO:0000313" key="6">
    <source>
        <dbReference type="EMBL" id="SEK76644.1"/>
    </source>
</evidence>
<dbReference type="PANTHER" id="PTHR30386:SF26">
    <property type="entry name" value="TRANSPORT PROTEIN COMB"/>
    <property type="match status" value="1"/>
</dbReference>
<feature type="transmembrane region" description="Helical" evidence="5">
    <location>
        <begin position="26"/>
        <end position="48"/>
    </location>
</feature>